<gene>
    <name evidence="1" type="ORF">VHEMI01997</name>
</gene>
<dbReference type="GO" id="GO:0003824">
    <property type="term" value="F:catalytic activity"/>
    <property type="evidence" value="ECO:0007669"/>
    <property type="project" value="InterPro"/>
</dbReference>
<dbReference type="HOGENOM" id="CLU_020844_6_0_1"/>
<reference evidence="1 2" key="1">
    <citation type="journal article" date="2015" name="Genome Announc.">
        <title>Draft Genome Sequence and Gene Annotation of the Entomopathogenic Fungus Verticillium hemipterigenum.</title>
        <authorList>
            <person name="Horn F."/>
            <person name="Habel A."/>
            <person name="Scharf D.H."/>
            <person name="Dworschak J."/>
            <person name="Brakhage A.A."/>
            <person name="Guthke R."/>
            <person name="Hertweck C."/>
            <person name="Linde J."/>
        </authorList>
    </citation>
    <scope>NUCLEOTIDE SEQUENCE [LARGE SCALE GENOMIC DNA]</scope>
</reference>
<accession>A0A0A1T6W4</accession>
<keyword evidence="2" id="KW-1185">Reference proteome</keyword>
<evidence type="ECO:0008006" key="3">
    <source>
        <dbReference type="Google" id="ProtNLM"/>
    </source>
</evidence>
<name>A0A0A1T6W4_9HYPO</name>
<dbReference type="InterPro" id="IPR036038">
    <property type="entry name" value="Aminotransferase-like"/>
</dbReference>
<dbReference type="InterPro" id="IPR043132">
    <property type="entry name" value="BCAT-like_C"/>
</dbReference>
<proteinExistence type="predicted"/>
<evidence type="ECO:0000313" key="1">
    <source>
        <dbReference type="EMBL" id="CEJ81895.1"/>
    </source>
</evidence>
<dbReference type="Proteomes" id="UP000039046">
    <property type="component" value="Unassembled WGS sequence"/>
</dbReference>
<dbReference type="STRING" id="1531966.A0A0A1T6W4"/>
<dbReference type="Gene3D" id="3.20.10.10">
    <property type="entry name" value="D-amino Acid Aminotransferase, subunit A, domain 2"/>
    <property type="match status" value="1"/>
</dbReference>
<dbReference type="EMBL" id="CDHN01000001">
    <property type="protein sequence ID" value="CEJ81895.1"/>
    <property type="molecule type" value="Genomic_DNA"/>
</dbReference>
<sequence length="269" mass="30457">MTTAFSLFTSLRYDIDLQKVPSLDMRYAGWNNNNMSPFYMLDFHRDRILNAAIHWGFEPVVALLTGPEGLEYMAQKALQFLGDERKPQRVRIVLSPEGEISFVKSDAPSVPPENLLPAKLAAPRSTPELYEAKRDNPFELVLDGDSTEKSEYTHFKTTKRAMYDSARERASIQLGQRKEVLIVDNEGVIMEGSITTPYFWRNGKWVTPPVSLQYSKEDGCGGQCGTTRRWALERKIVEEQVVNSSELVDGEECWISNGVSGFIPAIIRL</sequence>
<protein>
    <recommendedName>
        <fullName evidence="3">Aminodeoxychorismate lyase</fullName>
    </recommendedName>
</protein>
<dbReference type="SUPFAM" id="SSF56752">
    <property type="entry name" value="D-aminoacid aminotransferase-like PLP-dependent enzymes"/>
    <property type="match status" value="1"/>
</dbReference>
<dbReference type="Pfam" id="PF01063">
    <property type="entry name" value="Aminotran_4"/>
    <property type="match status" value="1"/>
</dbReference>
<dbReference type="OrthoDB" id="5288718at2759"/>
<organism evidence="1 2">
    <name type="scientific">[Torrubiella] hemipterigena</name>
    <dbReference type="NCBI Taxonomy" id="1531966"/>
    <lineage>
        <taxon>Eukaryota</taxon>
        <taxon>Fungi</taxon>
        <taxon>Dikarya</taxon>
        <taxon>Ascomycota</taxon>
        <taxon>Pezizomycotina</taxon>
        <taxon>Sordariomycetes</taxon>
        <taxon>Hypocreomycetidae</taxon>
        <taxon>Hypocreales</taxon>
        <taxon>Clavicipitaceae</taxon>
        <taxon>Clavicipitaceae incertae sedis</taxon>
        <taxon>'Torrubiella' clade</taxon>
    </lineage>
</organism>
<evidence type="ECO:0000313" key="2">
    <source>
        <dbReference type="Proteomes" id="UP000039046"/>
    </source>
</evidence>
<dbReference type="InterPro" id="IPR001544">
    <property type="entry name" value="Aminotrans_IV"/>
</dbReference>
<dbReference type="AlphaFoldDB" id="A0A0A1T6W4"/>